<keyword evidence="2 5" id="KW-0396">Initiation factor</keyword>
<accession>A0A670K4F5</accession>
<dbReference type="AlphaFoldDB" id="A0A670K4F5"/>
<evidence type="ECO:0000259" key="7">
    <source>
        <dbReference type="PROSITE" id="PS50249"/>
    </source>
</evidence>
<dbReference type="Ensembl" id="ENSPMRT00000031613.1">
    <property type="protein sequence ID" value="ENSPMRP00000029807.1"/>
    <property type="gene ID" value="ENSPMRG00000019283.1"/>
</dbReference>
<comment type="function">
    <text evidence="5">Component of the eukaryotic translation initiation factor 3 (eIF-3) complex, which is involved in protein synthesis of a specialized repertoire of mRNAs and, together with other initiation factors, stimulates binding of mRNA and methionyl-tRNAi to the 40S ribosome. The eIF-3 complex specifically targets and initiates translation of a subset of mRNAs involved in cell proliferation.</text>
</comment>
<organism evidence="8 9">
    <name type="scientific">Podarcis muralis</name>
    <name type="common">Wall lizard</name>
    <name type="synonym">Lacerta muralis</name>
    <dbReference type="NCBI Taxonomy" id="64176"/>
    <lineage>
        <taxon>Eukaryota</taxon>
        <taxon>Metazoa</taxon>
        <taxon>Chordata</taxon>
        <taxon>Craniata</taxon>
        <taxon>Vertebrata</taxon>
        <taxon>Euteleostomi</taxon>
        <taxon>Lepidosauria</taxon>
        <taxon>Squamata</taxon>
        <taxon>Bifurcata</taxon>
        <taxon>Unidentata</taxon>
        <taxon>Episquamata</taxon>
        <taxon>Laterata</taxon>
        <taxon>Lacertibaenia</taxon>
        <taxon>Lacertidae</taxon>
        <taxon>Podarcis</taxon>
    </lineage>
</organism>
<reference evidence="8" key="2">
    <citation type="submission" date="2025-08" db="UniProtKB">
        <authorList>
            <consortium name="Ensembl"/>
        </authorList>
    </citation>
    <scope>IDENTIFICATION</scope>
</reference>
<evidence type="ECO:0000256" key="3">
    <source>
        <dbReference type="ARBA" id="ARBA00022917"/>
    </source>
</evidence>
<dbReference type="GO" id="GO:0001732">
    <property type="term" value="P:formation of cytoplasmic translation initiation complex"/>
    <property type="evidence" value="ECO:0007669"/>
    <property type="project" value="UniProtKB-UniRule"/>
</dbReference>
<comment type="similarity">
    <text evidence="5">Belongs to the eIF-3 subunit H family.</text>
</comment>
<dbReference type="GeneTree" id="ENSGT00730000111042"/>
<evidence type="ECO:0000256" key="1">
    <source>
        <dbReference type="ARBA" id="ARBA00022490"/>
    </source>
</evidence>
<proteinExistence type="inferred from homology"/>
<dbReference type="GO" id="GO:0033290">
    <property type="term" value="C:eukaryotic 48S preinitiation complex"/>
    <property type="evidence" value="ECO:0007669"/>
    <property type="project" value="UniProtKB-UniRule"/>
</dbReference>
<dbReference type="InterPro" id="IPR027524">
    <property type="entry name" value="eIF3h"/>
</dbReference>
<gene>
    <name evidence="5 8" type="primary">EIF3H</name>
    <name evidence="5" type="synonym">EIF3S3</name>
</gene>
<dbReference type="SMART" id="SM00232">
    <property type="entry name" value="JAB_MPN"/>
    <property type="match status" value="1"/>
</dbReference>
<sequence>MGKNHVRHFERIGGRKGINAAHKLLHPPLHRFTRRVIFPGRLMAAIQDRAPVGRNCIGAEEKQNANLKESYRNYMKAEPCFGAWVVFRKSSGFRPEDVLRGIRFRFPSLSSSSGRCAFSLSRFPLPEMASRKETPAPGAGAASSAAVKVKAKAAPGDSAVKQVQIDGVVVLKIIKHYQEEGQGNEVVQGVLLGLVVEDRLEITNCFPFPQHTEDDADFDEVQYQMEMMRSLRHVNIDHLHVGWYQSTYYGSFVTRALLDSQFSYQHAIEESVVLIYDPIKTAHGYLSLKAYRLTPKLMEVCKEKDFSPEALKKANIAFENMFEEVPIIIKNSYLINVLLWELEKKSGVADRHELLSLASNNHLGKSLQLLMDRVDEMSQDIVKYNTYLRNTSKQQQQKHQYQQRRQQENLQRQSRGEPPLPEEDMNKLFKPPQPPPRMDSLLIAGQINTYSQNIKEFTAQNLGKLFMAQALQEHNN</sequence>
<dbReference type="OMA" id="RLETMCA"/>
<comment type="function">
    <text evidence="4">Component of the eukaryotic translation initiation factor 3 (eIF-3) complex, which is required for several steps in the initiation of protein synthesis. The eIF-3 complex associates with the 40S ribosome and facilitates the recruitment of eIF-1, eIF-1A, eIF-2:GTP:methionyl-tRNAi and eIF-5 to form the 43S pre-initiation complex (43S PIC). The eIF-3 complex stimulates mRNA recruitment to the 43S PIC and scanning of the mRNA for AUG recognition. The eIF-3 complex is also required for disassembly and recycling of post-termination ribosomal complexes and subsequently prevents premature joining of the 40S and 60S ribosomal subunits prior to initiation. The eIF-3 complex specifically targets and initiates translation of a subset of mRNAs involved in cell proliferation, including cell cycling, differentiation and apoptosis, and uses different modes of RNA stem-loop binding to exert either translational activation or repression.</text>
</comment>
<reference evidence="8 9" key="1">
    <citation type="journal article" date="2019" name="Proc. Natl. Acad. Sci. U.S.A.">
        <title>Regulatory changes in pterin and carotenoid genes underlie balanced color polymorphisms in the wall lizard.</title>
        <authorList>
            <person name="Andrade P."/>
            <person name="Pinho C."/>
            <person name="Perez I de Lanuza G."/>
            <person name="Afonso S."/>
            <person name="Brejcha J."/>
            <person name="Rubin C.J."/>
            <person name="Wallerman O."/>
            <person name="Pereira P."/>
            <person name="Sabatino S.J."/>
            <person name="Bellati A."/>
            <person name="Pellitteri-Rosa D."/>
            <person name="Bosakova Z."/>
            <person name="Bunikis I."/>
            <person name="Carretero M.A."/>
            <person name="Feiner N."/>
            <person name="Marsik P."/>
            <person name="Pauperio F."/>
            <person name="Salvi D."/>
            <person name="Soler L."/>
            <person name="While G.M."/>
            <person name="Uller T."/>
            <person name="Font E."/>
            <person name="Andersson L."/>
            <person name="Carneiro M."/>
        </authorList>
    </citation>
    <scope>NUCLEOTIDE SEQUENCE</scope>
</reference>
<comment type="subunit">
    <text evidence="5">Component of the eukaryotic translation initiation factor 3 (eIF-3) complex, which is composed of 13 subunits: EIF3A, EIF3B, EIF3C, EIF3D, EIF3E, EIF3F, EIF3G, EIF3H, EIF3I, EIF3J, EIF3K, EIF3L and EIF3M.</text>
</comment>
<dbReference type="GO" id="GO:0032435">
    <property type="term" value="P:negative regulation of proteasomal ubiquitin-dependent protein catabolic process"/>
    <property type="evidence" value="ECO:0007669"/>
    <property type="project" value="Ensembl"/>
</dbReference>
<reference evidence="8" key="3">
    <citation type="submission" date="2025-09" db="UniProtKB">
        <authorList>
            <consortium name="Ensembl"/>
        </authorList>
    </citation>
    <scope>IDENTIFICATION</scope>
</reference>
<dbReference type="Gene3D" id="3.40.140.10">
    <property type="entry name" value="Cytidine Deaminase, domain 2"/>
    <property type="match status" value="1"/>
</dbReference>
<keyword evidence="1 5" id="KW-0963">Cytoplasm</keyword>
<dbReference type="FunFam" id="3.40.140.10:FF:000020">
    <property type="entry name" value="Eukaryotic translation initiation factor 3 subunit H"/>
    <property type="match status" value="1"/>
</dbReference>
<keyword evidence="9" id="KW-1185">Reference proteome</keyword>
<dbReference type="InterPro" id="IPR050242">
    <property type="entry name" value="JAMM_MPN+_peptidase_M67A"/>
</dbReference>
<evidence type="ECO:0000313" key="8">
    <source>
        <dbReference type="Ensembl" id="ENSPMRP00000029807.1"/>
    </source>
</evidence>
<dbReference type="InterPro" id="IPR000555">
    <property type="entry name" value="JAMM/MPN+_dom"/>
</dbReference>
<dbReference type="GO" id="GO:0016282">
    <property type="term" value="C:eukaryotic 43S preinitiation complex"/>
    <property type="evidence" value="ECO:0007669"/>
    <property type="project" value="UniProtKB-UniRule"/>
</dbReference>
<dbReference type="InterPro" id="IPR045810">
    <property type="entry name" value="eIF3h_C"/>
</dbReference>
<evidence type="ECO:0000256" key="5">
    <source>
        <dbReference type="HAMAP-Rule" id="MF_03007"/>
    </source>
</evidence>
<evidence type="ECO:0000256" key="2">
    <source>
        <dbReference type="ARBA" id="ARBA00022540"/>
    </source>
</evidence>
<comment type="subcellular location">
    <subcellularLocation>
        <location evidence="5">Cytoplasm</location>
    </subcellularLocation>
</comment>
<dbReference type="CDD" id="cd08065">
    <property type="entry name" value="MPN_eIF3h"/>
    <property type="match status" value="1"/>
</dbReference>
<evidence type="ECO:0000313" key="9">
    <source>
        <dbReference type="Proteomes" id="UP000472272"/>
    </source>
</evidence>
<dbReference type="HAMAP" id="MF_03007">
    <property type="entry name" value="eIF3h"/>
    <property type="match status" value="1"/>
</dbReference>
<dbReference type="PANTHER" id="PTHR10410">
    <property type="entry name" value="EUKARYOTIC TRANSLATION INITIATION FACTOR 3 -RELATED"/>
    <property type="match status" value="1"/>
</dbReference>
<dbReference type="Proteomes" id="UP000472272">
    <property type="component" value="Chromosome 7"/>
</dbReference>
<protein>
    <recommendedName>
        <fullName evidence="5">Eukaryotic translation initiation factor 3 subunit H</fullName>
        <shortName evidence="5">eIF3h</shortName>
    </recommendedName>
    <alternativeName>
        <fullName evidence="5">Eukaryotic translation initiation factor 3 subunit 3</fullName>
    </alternativeName>
    <alternativeName>
        <fullName evidence="5">eIF-3 gamma</fullName>
    </alternativeName>
    <alternativeName>
        <fullName evidence="5">eIF3 p40 subunit</fullName>
    </alternativeName>
</protein>
<feature type="region of interest" description="Disordered" evidence="6">
    <location>
        <begin position="392"/>
        <end position="440"/>
    </location>
</feature>
<keyword evidence="3 5" id="KW-0648">Protein biosynthesis</keyword>
<dbReference type="GO" id="GO:0071541">
    <property type="term" value="C:eukaryotic translation initiation factor 3 complex, eIF3m"/>
    <property type="evidence" value="ECO:0007669"/>
    <property type="project" value="Ensembl"/>
</dbReference>
<evidence type="ECO:0000256" key="6">
    <source>
        <dbReference type="SAM" id="MobiDB-lite"/>
    </source>
</evidence>
<feature type="compositionally biased region" description="Low complexity" evidence="6">
    <location>
        <begin position="394"/>
        <end position="413"/>
    </location>
</feature>
<dbReference type="Pfam" id="PF01398">
    <property type="entry name" value="JAB"/>
    <property type="match status" value="1"/>
</dbReference>
<dbReference type="GO" id="GO:0140492">
    <property type="term" value="F:metal-dependent deubiquitinase activity"/>
    <property type="evidence" value="ECO:0007669"/>
    <property type="project" value="Ensembl"/>
</dbReference>
<dbReference type="InterPro" id="IPR037518">
    <property type="entry name" value="MPN"/>
</dbReference>
<dbReference type="GO" id="GO:0003743">
    <property type="term" value="F:translation initiation factor activity"/>
    <property type="evidence" value="ECO:0007669"/>
    <property type="project" value="UniProtKB-UniRule"/>
</dbReference>
<dbReference type="PROSITE" id="PS50249">
    <property type="entry name" value="MPN"/>
    <property type="match status" value="1"/>
</dbReference>
<name>A0A670K4F5_PODMU</name>
<evidence type="ECO:0000256" key="4">
    <source>
        <dbReference type="ARBA" id="ARBA00057041"/>
    </source>
</evidence>
<feature type="domain" description="MPN" evidence="7">
    <location>
        <begin position="163"/>
        <end position="297"/>
    </location>
</feature>
<dbReference type="Pfam" id="PF19445">
    <property type="entry name" value="eIF3h_C"/>
    <property type="match status" value="1"/>
</dbReference>